<dbReference type="AlphaFoldDB" id="A0A919N7I2"/>
<sequence>MQQHSSNRGRHRSIQGRHRSIQARRVAGGTAALSLGLALGAGQLLGASPASAATAKAPVEAKAAAAPKASAAPKSPRIITKANTKNLPWGSTLKVTAKVIDPRTGKVAKGTIRLQGLRGGKWQTWDTETVRNGSVTLQSAPKGTTYVRTLFTGSGYKQTTTNRIRIAVKASGAKVLAEAVKHKGALYKFAAAGPKRFDCSGFTMYVYKTAAGKSLPHKADGQQRYGTSVSKSKVKAGDLIIYRSGSYGYHVGIYAGGGYMYDSPHTGARVGKHKMYGSNYVVRRLVA</sequence>
<dbReference type="EMBL" id="BOMW01000029">
    <property type="protein sequence ID" value="GIF05750.1"/>
    <property type="molecule type" value="Genomic_DNA"/>
</dbReference>
<keyword evidence="4" id="KW-0788">Thiol protease</keyword>
<dbReference type="PANTHER" id="PTHR47359:SF3">
    <property type="entry name" value="NLP_P60 DOMAIN-CONTAINING PROTEIN-RELATED"/>
    <property type="match status" value="1"/>
</dbReference>
<feature type="region of interest" description="Disordered" evidence="5">
    <location>
        <begin position="1"/>
        <end position="20"/>
    </location>
</feature>
<dbReference type="SUPFAM" id="SSF54001">
    <property type="entry name" value="Cysteine proteinases"/>
    <property type="match status" value="1"/>
</dbReference>
<dbReference type="GO" id="GO:0006508">
    <property type="term" value="P:proteolysis"/>
    <property type="evidence" value="ECO:0007669"/>
    <property type="project" value="UniProtKB-KW"/>
</dbReference>
<dbReference type="PROSITE" id="PS51935">
    <property type="entry name" value="NLPC_P60"/>
    <property type="match status" value="1"/>
</dbReference>
<dbReference type="Gene3D" id="3.90.1720.10">
    <property type="entry name" value="endopeptidase domain like (from Nostoc punctiforme)"/>
    <property type="match status" value="1"/>
</dbReference>
<evidence type="ECO:0000259" key="6">
    <source>
        <dbReference type="PROSITE" id="PS51935"/>
    </source>
</evidence>
<dbReference type="InterPro" id="IPR000064">
    <property type="entry name" value="NLP_P60_dom"/>
</dbReference>
<keyword evidence="8" id="KW-1185">Reference proteome</keyword>
<evidence type="ECO:0000256" key="5">
    <source>
        <dbReference type="SAM" id="MobiDB-lite"/>
    </source>
</evidence>
<feature type="compositionally biased region" description="Basic residues" evidence="5">
    <location>
        <begin position="7"/>
        <end position="20"/>
    </location>
</feature>
<gene>
    <name evidence="7" type="ORF">Asi03nite_32880</name>
</gene>
<keyword evidence="3" id="KW-0378">Hydrolase</keyword>
<dbReference type="InterPro" id="IPR051794">
    <property type="entry name" value="PG_Endopeptidase_C40"/>
</dbReference>
<dbReference type="GO" id="GO:0008234">
    <property type="term" value="F:cysteine-type peptidase activity"/>
    <property type="evidence" value="ECO:0007669"/>
    <property type="project" value="UniProtKB-KW"/>
</dbReference>
<dbReference type="PANTHER" id="PTHR47359">
    <property type="entry name" value="PEPTIDOGLYCAN DL-ENDOPEPTIDASE CWLO"/>
    <property type="match status" value="1"/>
</dbReference>
<protein>
    <recommendedName>
        <fullName evidence="6">NlpC/P60 domain-containing protein</fullName>
    </recommendedName>
</protein>
<organism evidence="7 8">
    <name type="scientific">Actinoplanes siamensis</name>
    <dbReference type="NCBI Taxonomy" id="1223317"/>
    <lineage>
        <taxon>Bacteria</taxon>
        <taxon>Bacillati</taxon>
        <taxon>Actinomycetota</taxon>
        <taxon>Actinomycetes</taxon>
        <taxon>Micromonosporales</taxon>
        <taxon>Micromonosporaceae</taxon>
        <taxon>Actinoplanes</taxon>
    </lineage>
</organism>
<evidence type="ECO:0000256" key="2">
    <source>
        <dbReference type="ARBA" id="ARBA00022670"/>
    </source>
</evidence>
<comment type="caution">
    <text evidence="7">The sequence shown here is derived from an EMBL/GenBank/DDBJ whole genome shotgun (WGS) entry which is preliminary data.</text>
</comment>
<evidence type="ECO:0000256" key="1">
    <source>
        <dbReference type="ARBA" id="ARBA00007074"/>
    </source>
</evidence>
<evidence type="ECO:0000256" key="4">
    <source>
        <dbReference type="ARBA" id="ARBA00022807"/>
    </source>
</evidence>
<evidence type="ECO:0000313" key="8">
    <source>
        <dbReference type="Proteomes" id="UP000629619"/>
    </source>
</evidence>
<feature type="domain" description="NlpC/P60" evidence="6">
    <location>
        <begin position="169"/>
        <end position="287"/>
    </location>
</feature>
<dbReference type="Proteomes" id="UP000629619">
    <property type="component" value="Unassembled WGS sequence"/>
</dbReference>
<proteinExistence type="inferred from homology"/>
<evidence type="ECO:0000256" key="3">
    <source>
        <dbReference type="ARBA" id="ARBA00022801"/>
    </source>
</evidence>
<reference evidence="7" key="1">
    <citation type="submission" date="2021-01" db="EMBL/GenBank/DDBJ databases">
        <title>Whole genome shotgun sequence of Actinoplanes siamensis NBRC 109076.</title>
        <authorList>
            <person name="Komaki H."/>
            <person name="Tamura T."/>
        </authorList>
    </citation>
    <scope>NUCLEOTIDE SEQUENCE</scope>
    <source>
        <strain evidence="7">NBRC 109076</strain>
    </source>
</reference>
<dbReference type="Pfam" id="PF00877">
    <property type="entry name" value="NLPC_P60"/>
    <property type="match status" value="1"/>
</dbReference>
<evidence type="ECO:0000313" key="7">
    <source>
        <dbReference type="EMBL" id="GIF05750.1"/>
    </source>
</evidence>
<keyword evidence="2" id="KW-0645">Protease</keyword>
<comment type="similarity">
    <text evidence="1">Belongs to the peptidase C40 family.</text>
</comment>
<dbReference type="InterPro" id="IPR038765">
    <property type="entry name" value="Papain-like_cys_pep_sf"/>
</dbReference>
<name>A0A919N7I2_9ACTN</name>
<accession>A0A919N7I2</accession>
<dbReference type="RefSeq" id="WP_239102724.1">
    <property type="nucleotide sequence ID" value="NZ_BOMW01000029.1"/>
</dbReference>